<name>A0A4V3SJV6_9PEZI</name>
<gene>
    <name evidence="2" type="ORF">EX30DRAFT_345989</name>
</gene>
<dbReference type="EMBL" id="ML220112">
    <property type="protein sequence ID" value="TGZ85455.1"/>
    <property type="molecule type" value="Genomic_DNA"/>
</dbReference>
<evidence type="ECO:0000256" key="1">
    <source>
        <dbReference type="SAM" id="MobiDB-lite"/>
    </source>
</evidence>
<protein>
    <submittedName>
        <fullName evidence="2">Uncharacterized protein</fullName>
    </submittedName>
</protein>
<sequence length="139" mass="16142">MFHTPTPPHTPWEVHHTLSARLTVSVAWSTLSWSAPHQPTIPLPTVASGIPETRSRRSRLARQTPSDTVTVTQRFGHQQLWSQEQLGRQEDKDEDEEIWKKKERKKKRKEGRQEGRQRPQRTEQPDPPSNNLNGNRTQS</sequence>
<feature type="compositionally biased region" description="Basic residues" evidence="1">
    <location>
        <begin position="101"/>
        <end position="110"/>
    </location>
</feature>
<feature type="region of interest" description="Disordered" evidence="1">
    <location>
        <begin position="34"/>
        <end position="139"/>
    </location>
</feature>
<feature type="compositionally biased region" description="Basic and acidic residues" evidence="1">
    <location>
        <begin position="111"/>
        <end position="124"/>
    </location>
</feature>
<keyword evidence="3" id="KW-1185">Reference proteome</keyword>
<dbReference type="Proteomes" id="UP000298138">
    <property type="component" value="Unassembled WGS sequence"/>
</dbReference>
<dbReference type="InParanoid" id="A0A4V3SJV6"/>
<organism evidence="2 3">
    <name type="scientific">Ascodesmis nigricans</name>
    <dbReference type="NCBI Taxonomy" id="341454"/>
    <lineage>
        <taxon>Eukaryota</taxon>
        <taxon>Fungi</taxon>
        <taxon>Dikarya</taxon>
        <taxon>Ascomycota</taxon>
        <taxon>Pezizomycotina</taxon>
        <taxon>Pezizomycetes</taxon>
        <taxon>Pezizales</taxon>
        <taxon>Ascodesmidaceae</taxon>
        <taxon>Ascodesmis</taxon>
    </lineage>
</organism>
<evidence type="ECO:0000313" key="2">
    <source>
        <dbReference type="EMBL" id="TGZ85455.1"/>
    </source>
</evidence>
<feature type="compositionally biased region" description="Polar residues" evidence="1">
    <location>
        <begin position="129"/>
        <end position="139"/>
    </location>
</feature>
<evidence type="ECO:0000313" key="3">
    <source>
        <dbReference type="Proteomes" id="UP000298138"/>
    </source>
</evidence>
<reference evidence="2 3" key="1">
    <citation type="submission" date="2019-04" db="EMBL/GenBank/DDBJ databases">
        <title>Comparative genomics and transcriptomics to analyze fruiting body development in filamentous ascomycetes.</title>
        <authorList>
            <consortium name="DOE Joint Genome Institute"/>
            <person name="Lutkenhaus R."/>
            <person name="Traeger S."/>
            <person name="Breuer J."/>
            <person name="Kuo A."/>
            <person name="Lipzen A."/>
            <person name="Pangilinan J."/>
            <person name="Dilworth D."/>
            <person name="Sandor L."/>
            <person name="Poggeler S."/>
            <person name="Barry K."/>
            <person name="Grigoriev I.V."/>
            <person name="Nowrousian M."/>
        </authorList>
    </citation>
    <scope>NUCLEOTIDE SEQUENCE [LARGE SCALE GENOMIC DNA]</scope>
    <source>
        <strain evidence="2 3">CBS 389.68</strain>
    </source>
</reference>
<dbReference type="AlphaFoldDB" id="A0A4V3SJV6"/>
<proteinExistence type="predicted"/>
<accession>A0A4V3SJV6</accession>
<feature type="compositionally biased region" description="Polar residues" evidence="1">
    <location>
        <begin position="61"/>
        <end position="86"/>
    </location>
</feature>